<sequence>MEIDIGEKENISDEKQLELIDMGADDFDHNLILVKTENMMDLVRKAKDNGIEVIRSETVYRAINPIKLNNEDELNKIMDFIGELEDNDDVIGVYAGFDYN</sequence>
<dbReference type="Pfam" id="PF01709">
    <property type="entry name" value="Transcrip_reg"/>
    <property type="match status" value="1"/>
</dbReference>
<name>A0A645EIE7_9ZZZZ</name>
<dbReference type="SUPFAM" id="SSF75625">
    <property type="entry name" value="YebC-like"/>
    <property type="match status" value="1"/>
</dbReference>
<reference evidence="2" key="1">
    <citation type="submission" date="2019-08" db="EMBL/GenBank/DDBJ databases">
        <authorList>
            <person name="Kucharzyk K."/>
            <person name="Murdoch R.W."/>
            <person name="Higgins S."/>
            <person name="Loffler F."/>
        </authorList>
    </citation>
    <scope>NUCLEOTIDE SEQUENCE</scope>
</reference>
<feature type="domain" description="TACO1/YebC-like second and third" evidence="1">
    <location>
        <begin position="7"/>
        <end position="95"/>
    </location>
</feature>
<gene>
    <name evidence="2" type="ORF">SDC9_148432</name>
</gene>
<accession>A0A645EIE7</accession>
<organism evidence="2">
    <name type="scientific">bioreactor metagenome</name>
    <dbReference type="NCBI Taxonomy" id="1076179"/>
    <lineage>
        <taxon>unclassified sequences</taxon>
        <taxon>metagenomes</taxon>
        <taxon>ecological metagenomes</taxon>
    </lineage>
</organism>
<protein>
    <recommendedName>
        <fullName evidence="1">TACO1/YebC-like second and third domain-containing protein</fullName>
    </recommendedName>
</protein>
<dbReference type="InterPro" id="IPR026564">
    <property type="entry name" value="Transcrip_reg_TACO1-like_dom3"/>
</dbReference>
<dbReference type="InterPro" id="IPR029072">
    <property type="entry name" value="YebC-like"/>
</dbReference>
<dbReference type="EMBL" id="VSSQ01047247">
    <property type="protein sequence ID" value="MPN01226.1"/>
    <property type="molecule type" value="Genomic_DNA"/>
</dbReference>
<comment type="caution">
    <text evidence="2">The sequence shown here is derived from an EMBL/GenBank/DDBJ whole genome shotgun (WGS) entry which is preliminary data.</text>
</comment>
<dbReference type="Gene3D" id="3.30.70.980">
    <property type="match status" value="2"/>
</dbReference>
<proteinExistence type="predicted"/>
<dbReference type="InterPro" id="IPR048300">
    <property type="entry name" value="TACO1_YebC-like_2nd/3rd_dom"/>
</dbReference>
<evidence type="ECO:0000259" key="1">
    <source>
        <dbReference type="Pfam" id="PF01709"/>
    </source>
</evidence>
<dbReference type="AlphaFoldDB" id="A0A645EIE7"/>
<evidence type="ECO:0000313" key="2">
    <source>
        <dbReference type="EMBL" id="MPN01226.1"/>
    </source>
</evidence>